<evidence type="ECO:0000256" key="8">
    <source>
        <dbReference type="ARBA" id="ARBA00022842"/>
    </source>
</evidence>
<evidence type="ECO:0000256" key="6">
    <source>
        <dbReference type="ARBA" id="ARBA00022801"/>
    </source>
</evidence>
<keyword evidence="10" id="KW-0585">Phenylalanine catabolism</keyword>
<evidence type="ECO:0000256" key="10">
    <source>
        <dbReference type="ARBA" id="ARBA00023232"/>
    </source>
</evidence>
<dbReference type="PANTHER" id="PTHR43069">
    <property type="entry name" value="FUMARYLACETOACETASE"/>
    <property type="match status" value="1"/>
</dbReference>
<feature type="binding site" evidence="12">
    <location>
        <position position="237"/>
    </location>
    <ligand>
        <name>substrate</name>
    </ligand>
</feature>
<evidence type="ECO:0000256" key="4">
    <source>
        <dbReference type="ARBA" id="ARBA00012094"/>
    </source>
</evidence>
<keyword evidence="8 13" id="KW-0460">Magnesium</keyword>
<dbReference type="UniPathway" id="UPA00139">
    <property type="reaction ID" value="UER00341"/>
</dbReference>
<evidence type="ECO:0000259" key="15">
    <source>
        <dbReference type="Pfam" id="PF09298"/>
    </source>
</evidence>
<dbReference type="OrthoDB" id="3766879at2"/>
<evidence type="ECO:0000256" key="1">
    <source>
        <dbReference type="ARBA" id="ARBA00001913"/>
    </source>
</evidence>
<comment type="caution">
    <text evidence="16">The sequence shown here is derived from an EMBL/GenBank/DDBJ whole genome shotgun (WGS) entry which is preliminary data.</text>
</comment>
<feature type="binding site" evidence="12">
    <location>
        <position position="346"/>
    </location>
    <ligand>
        <name>substrate</name>
    </ligand>
</feature>
<dbReference type="Pfam" id="PF01557">
    <property type="entry name" value="FAA_hydrolase"/>
    <property type="match status" value="1"/>
</dbReference>
<evidence type="ECO:0000256" key="3">
    <source>
        <dbReference type="ARBA" id="ARBA00004782"/>
    </source>
</evidence>
<dbReference type="Pfam" id="PF09298">
    <property type="entry name" value="FAA_hydrolase_N"/>
    <property type="match status" value="1"/>
</dbReference>
<feature type="binding site" evidence="13">
    <location>
        <position position="200"/>
    </location>
    <ligand>
        <name>Ca(2+)</name>
        <dbReference type="ChEBI" id="CHEBI:29108"/>
    </ligand>
</feature>
<evidence type="ECO:0000313" key="16">
    <source>
        <dbReference type="EMBL" id="RRH70228.1"/>
    </source>
</evidence>
<sequence>MPLMRSWVASANTAETDFPLNNLPCGVFSTPATGLRCGVAIGDQILDITALEAAGLLKLAESPIFDAPYWNPLMELGPAAWTRFRILLLGFLTEDAPVREQVRSMLVPQASARMHLPFLVGELTDFYSGRYHAENVSRMFKGKTPMLTPNWAQMPLAYNGRASSVIVSGTGIRRPRGQIKPSGQDRSVLSATRRFDFELELGAVVGQPAEGPVSVAQADEMIFGYVLLNDWSARDFQAWEANPMGPFTAKATATTISPWIVMKAALENFRRPAPERPQPLLTYLREPGPVFYDIDLEVALQAEGYPEKIVSRTNSQHLYYASAQQITHQAISGAPTSVGDLIGSGTISGPDAGSYGSMLELSQGGKEPFEIAPGVTRGFLEDGDSVILRGHARGEGFRIGFGECRGKMLPAPPLPDWAREV</sequence>
<proteinExistence type="predicted"/>
<evidence type="ECO:0000256" key="9">
    <source>
        <dbReference type="ARBA" id="ARBA00022878"/>
    </source>
</evidence>
<evidence type="ECO:0000256" key="5">
    <source>
        <dbReference type="ARBA" id="ARBA00022723"/>
    </source>
</evidence>
<dbReference type="Gene3D" id="2.30.30.230">
    <property type="entry name" value="Fumarylacetoacetase, N-terminal domain"/>
    <property type="match status" value="1"/>
</dbReference>
<dbReference type="RefSeq" id="WP_124966413.1">
    <property type="nucleotide sequence ID" value="NZ_RRAZ01000035.1"/>
</dbReference>
<feature type="binding site" evidence="12">
    <location>
        <position position="127"/>
    </location>
    <ligand>
        <name>substrate</name>
    </ligand>
</feature>
<dbReference type="InterPro" id="IPR005959">
    <property type="entry name" value="Fumarylacetoacetase"/>
</dbReference>
<accession>A0A3P3DCS0</accession>
<keyword evidence="6 16" id="KW-0378">Hydrolase</keyword>
<comment type="pathway">
    <text evidence="3">Amino-acid degradation; L-phenylalanine degradation; acetoacetate and fumarate from L-phenylalanine: step 6/6.</text>
</comment>
<dbReference type="GO" id="GO:0004334">
    <property type="term" value="F:fumarylacetoacetase activity"/>
    <property type="evidence" value="ECO:0007669"/>
    <property type="project" value="UniProtKB-EC"/>
</dbReference>
<dbReference type="SUPFAM" id="SSF63433">
    <property type="entry name" value="Fumarylacetoacetate hydrolase, FAH, N-terminal domain"/>
    <property type="match status" value="1"/>
</dbReference>
<name>A0A3P3DCS0_9RHOB</name>
<dbReference type="EMBL" id="RRAZ01000035">
    <property type="protein sequence ID" value="RRH70228.1"/>
    <property type="molecule type" value="Genomic_DNA"/>
</dbReference>
<dbReference type="GO" id="GO:0006572">
    <property type="term" value="P:L-tyrosine catabolic process"/>
    <property type="evidence" value="ECO:0007669"/>
    <property type="project" value="UniProtKB-KW"/>
</dbReference>
<dbReference type="InterPro" id="IPR011234">
    <property type="entry name" value="Fumarylacetoacetase-like_C"/>
</dbReference>
<keyword evidence="9" id="KW-0828">Tyrosine catabolism</keyword>
<dbReference type="Proteomes" id="UP000282125">
    <property type="component" value="Unassembled WGS sequence"/>
</dbReference>
<evidence type="ECO:0000256" key="13">
    <source>
        <dbReference type="PIRSR" id="PIRSR605959-3"/>
    </source>
</evidence>
<dbReference type="InterPro" id="IPR036462">
    <property type="entry name" value="Fumarylacetoacetase_N_sf"/>
</dbReference>
<protein>
    <recommendedName>
        <fullName evidence="4">fumarylacetoacetase</fullName>
        <ecNumber evidence="4">3.7.1.2</ecNumber>
    </recommendedName>
</protein>
<feature type="domain" description="Fumarylacetoacetase N-terminal" evidence="15">
    <location>
        <begin position="21"/>
        <end position="117"/>
    </location>
</feature>
<organism evidence="16 17">
    <name type="scientific">Falsigemmobacter faecalis</name>
    <dbReference type="NCBI Taxonomy" id="2488730"/>
    <lineage>
        <taxon>Bacteria</taxon>
        <taxon>Pseudomonadati</taxon>
        <taxon>Pseudomonadota</taxon>
        <taxon>Alphaproteobacteria</taxon>
        <taxon>Rhodobacterales</taxon>
        <taxon>Paracoccaceae</taxon>
        <taxon>Falsigemmobacter</taxon>
    </lineage>
</organism>
<feature type="binding site" evidence="13">
    <location>
        <position position="230"/>
    </location>
    <ligand>
        <name>Mg(2+)</name>
        <dbReference type="ChEBI" id="CHEBI:18420"/>
    </ligand>
</feature>
<evidence type="ECO:0000313" key="17">
    <source>
        <dbReference type="Proteomes" id="UP000282125"/>
    </source>
</evidence>
<dbReference type="SUPFAM" id="SSF56529">
    <property type="entry name" value="FAH"/>
    <property type="match status" value="1"/>
</dbReference>
<reference evidence="16 17" key="1">
    <citation type="submission" date="2018-11" db="EMBL/GenBank/DDBJ databases">
        <title>Gemmobacter sp. nov., YIM 102744-1 draft genome.</title>
        <authorList>
            <person name="Li G."/>
            <person name="Jiang Y."/>
        </authorList>
    </citation>
    <scope>NUCLEOTIDE SEQUENCE [LARGE SCALE GENOMIC DNA]</scope>
    <source>
        <strain evidence="16 17">YIM 102744-1</strain>
    </source>
</reference>
<dbReference type="AlphaFoldDB" id="A0A3P3DCS0"/>
<evidence type="ECO:0000259" key="14">
    <source>
        <dbReference type="Pfam" id="PF01557"/>
    </source>
</evidence>
<evidence type="ECO:0000256" key="7">
    <source>
        <dbReference type="ARBA" id="ARBA00022837"/>
    </source>
</evidence>
<feature type="domain" description="Fumarylacetoacetase-like C-terminal" evidence="14">
    <location>
        <begin position="131"/>
        <end position="404"/>
    </location>
</feature>
<keyword evidence="7 13" id="KW-0106">Calcium</keyword>
<feature type="binding site" evidence="13">
    <location>
        <position position="125"/>
    </location>
    <ligand>
        <name>Ca(2+)</name>
        <dbReference type="ChEBI" id="CHEBI:29108"/>
    </ligand>
</feature>
<feature type="binding site" evidence="13">
    <location>
        <position position="198"/>
    </location>
    <ligand>
        <name>Ca(2+)</name>
        <dbReference type="ChEBI" id="CHEBI:29108"/>
    </ligand>
</feature>
<dbReference type="InterPro" id="IPR036663">
    <property type="entry name" value="Fumarylacetoacetase_C_sf"/>
</dbReference>
<dbReference type="GO" id="GO:0006559">
    <property type="term" value="P:L-phenylalanine catabolic process"/>
    <property type="evidence" value="ECO:0007669"/>
    <property type="project" value="UniProtKB-UniPathway"/>
</dbReference>
<feature type="binding site" evidence="13">
    <location>
        <position position="230"/>
    </location>
    <ligand>
        <name>Ca(2+)</name>
        <dbReference type="ChEBI" id="CHEBI:29108"/>
    </ligand>
</feature>
<evidence type="ECO:0000256" key="2">
    <source>
        <dbReference type="ARBA" id="ARBA00001946"/>
    </source>
</evidence>
<feature type="binding site" evidence="13">
    <location>
        <position position="254"/>
    </location>
    <ligand>
        <name>Mg(2+)</name>
        <dbReference type="ChEBI" id="CHEBI:18420"/>
    </ligand>
</feature>
<keyword evidence="17" id="KW-1185">Reference proteome</keyword>
<gene>
    <name evidence="16" type="primary">fahA</name>
    <name evidence="16" type="ORF">EG244_17200</name>
</gene>
<dbReference type="EC" id="3.7.1.2" evidence="4"/>
<dbReference type="GO" id="GO:0046872">
    <property type="term" value="F:metal ion binding"/>
    <property type="evidence" value="ECO:0007669"/>
    <property type="project" value="UniProtKB-KW"/>
</dbReference>
<dbReference type="GO" id="GO:1902000">
    <property type="term" value="P:homogentisate catabolic process"/>
    <property type="evidence" value="ECO:0007669"/>
    <property type="project" value="TreeGrafter"/>
</dbReference>
<keyword evidence="5 13" id="KW-0479">Metal-binding</keyword>
<comment type="cofactor">
    <cofactor evidence="1 13">
        <name>Ca(2+)</name>
        <dbReference type="ChEBI" id="CHEBI:29108"/>
    </cofactor>
</comment>
<dbReference type="PANTHER" id="PTHR43069:SF2">
    <property type="entry name" value="FUMARYLACETOACETASE"/>
    <property type="match status" value="1"/>
</dbReference>
<comment type="cofactor">
    <cofactor evidence="2 13">
        <name>Mg(2+)</name>
        <dbReference type="ChEBI" id="CHEBI:18420"/>
    </cofactor>
</comment>
<dbReference type="InterPro" id="IPR015377">
    <property type="entry name" value="Fumarylacetoacetase_N"/>
</dbReference>
<dbReference type="Gene3D" id="3.90.850.10">
    <property type="entry name" value="Fumarylacetoacetase-like, C-terminal domain"/>
    <property type="match status" value="1"/>
</dbReference>
<evidence type="ECO:0000256" key="12">
    <source>
        <dbReference type="PIRSR" id="PIRSR605959-2"/>
    </source>
</evidence>
<evidence type="ECO:0000256" key="11">
    <source>
        <dbReference type="PIRSR" id="PIRSR605959-1"/>
    </source>
</evidence>
<feature type="binding site" evidence="13">
    <location>
        <position position="250"/>
    </location>
    <ligand>
        <name>Mg(2+)</name>
        <dbReference type="ChEBI" id="CHEBI:18420"/>
    </ligand>
</feature>
<feature type="active site" description="Proton acceptor" evidence="11">
    <location>
        <position position="132"/>
    </location>
</feature>
<dbReference type="NCBIfam" id="TIGR01266">
    <property type="entry name" value="fum_ac_acetase"/>
    <property type="match status" value="1"/>
</dbReference>